<evidence type="ECO:0000313" key="2">
    <source>
        <dbReference type="Proteomes" id="UP000316621"/>
    </source>
</evidence>
<gene>
    <name evidence="1" type="ORF">C5167_050112</name>
</gene>
<reference evidence="1 2" key="1">
    <citation type="journal article" date="2018" name="Science">
        <title>The opium poppy genome and morphinan production.</title>
        <authorList>
            <person name="Guo L."/>
            <person name="Winzer T."/>
            <person name="Yang X."/>
            <person name="Li Y."/>
            <person name="Ning Z."/>
            <person name="He Z."/>
            <person name="Teodor R."/>
            <person name="Lu Y."/>
            <person name="Bowser T.A."/>
            <person name="Graham I.A."/>
            <person name="Ye K."/>
        </authorList>
    </citation>
    <scope>NUCLEOTIDE SEQUENCE [LARGE SCALE GENOMIC DNA]</scope>
    <source>
        <strain evidence="2">cv. HN1</strain>
        <tissue evidence="1">Leaves</tissue>
    </source>
</reference>
<organism evidence="1 2">
    <name type="scientific">Papaver somniferum</name>
    <name type="common">Opium poppy</name>
    <dbReference type="NCBI Taxonomy" id="3469"/>
    <lineage>
        <taxon>Eukaryota</taxon>
        <taxon>Viridiplantae</taxon>
        <taxon>Streptophyta</taxon>
        <taxon>Embryophyta</taxon>
        <taxon>Tracheophyta</taxon>
        <taxon>Spermatophyta</taxon>
        <taxon>Magnoliopsida</taxon>
        <taxon>Ranunculales</taxon>
        <taxon>Papaveraceae</taxon>
        <taxon>Papaveroideae</taxon>
        <taxon>Papaver</taxon>
    </lineage>
</organism>
<dbReference type="Proteomes" id="UP000316621">
    <property type="component" value="Chromosome 8"/>
</dbReference>
<name>A0A4Y7KQL5_PAPSO</name>
<accession>A0A4Y7KQL5</accession>
<dbReference type="EMBL" id="CM010722">
    <property type="protein sequence ID" value="RZC74630.1"/>
    <property type="molecule type" value="Genomic_DNA"/>
</dbReference>
<keyword evidence="2" id="KW-1185">Reference proteome</keyword>
<proteinExistence type="predicted"/>
<dbReference type="Gramene" id="RZC74630">
    <property type="protein sequence ID" value="RZC74630"/>
    <property type="gene ID" value="C5167_050112"/>
</dbReference>
<dbReference type="AlphaFoldDB" id="A0A4Y7KQL5"/>
<sequence length="52" mass="5988">MRFLKNDLMHIALGKAELDAGTQKKQAIKQVYKFLTSSVSIKQIKFYFPSKP</sequence>
<protein>
    <submittedName>
        <fullName evidence="1">Uncharacterized protein</fullName>
    </submittedName>
</protein>
<evidence type="ECO:0000313" key="1">
    <source>
        <dbReference type="EMBL" id="RZC74630.1"/>
    </source>
</evidence>